<protein>
    <submittedName>
        <fullName evidence="3">Uncharacterized protein</fullName>
    </submittedName>
</protein>
<organism evidence="3 4">
    <name type="scientific">Steinernema carpocapsae</name>
    <name type="common">Entomopathogenic nematode</name>
    <dbReference type="NCBI Taxonomy" id="34508"/>
    <lineage>
        <taxon>Eukaryota</taxon>
        <taxon>Metazoa</taxon>
        <taxon>Ecdysozoa</taxon>
        <taxon>Nematoda</taxon>
        <taxon>Chromadorea</taxon>
        <taxon>Rhabditida</taxon>
        <taxon>Tylenchina</taxon>
        <taxon>Panagrolaimomorpha</taxon>
        <taxon>Strongyloidoidea</taxon>
        <taxon>Steinernematidae</taxon>
        <taxon>Steinernema</taxon>
    </lineage>
</organism>
<evidence type="ECO:0000313" key="3">
    <source>
        <dbReference type="EMBL" id="TKR66821.1"/>
    </source>
</evidence>
<feature type="chain" id="PRO_5020883479" evidence="2">
    <location>
        <begin position="17"/>
        <end position="76"/>
    </location>
</feature>
<dbReference type="EMBL" id="AZBU02000008">
    <property type="protein sequence ID" value="TKR66821.1"/>
    <property type="molecule type" value="Genomic_DNA"/>
</dbReference>
<reference evidence="3 4" key="1">
    <citation type="journal article" date="2015" name="Genome Biol.">
        <title>Comparative genomics of Steinernema reveals deeply conserved gene regulatory networks.</title>
        <authorList>
            <person name="Dillman A.R."/>
            <person name="Macchietto M."/>
            <person name="Porter C.F."/>
            <person name="Rogers A."/>
            <person name="Williams B."/>
            <person name="Antoshechkin I."/>
            <person name="Lee M.M."/>
            <person name="Goodwin Z."/>
            <person name="Lu X."/>
            <person name="Lewis E.E."/>
            <person name="Goodrich-Blair H."/>
            <person name="Stock S.P."/>
            <person name="Adams B.J."/>
            <person name="Sternberg P.W."/>
            <person name="Mortazavi A."/>
        </authorList>
    </citation>
    <scope>NUCLEOTIDE SEQUENCE [LARGE SCALE GENOMIC DNA]</scope>
    <source>
        <strain evidence="3 4">ALL</strain>
    </source>
</reference>
<keyword evidence="2" id="KW-0732">Signal</keyword>
<dbReference type="AlphaFoldDB" id="A0A4U5MCG9"/>
<keyword evidence="4" id="KW-1185">Reference proteome</keyword>
<accession>A0A4U5MCG9</accession>
<evidence type="ECO:0000313" key="4">
    <source>
        <dbReference type="Proteomes" id="UP000298663"/>
    </source>
</evidence>
<name>A0A4U5MCG9_STECR</name>
<sequence length="76" mass="8187">MRTLFVLFALIVTVSGIPLQGSAALHVEQIFSEPASFPSTPRSSSETLTRPTRPNSSTVARKPVSVSSPNKPFWSS</sequence>
<evidence type="ECO:0000256" key="2">
    <source>
        <dbReference type="SAM" id="SignalP"/>
    </source>
</evidence>
<comment type="caution">
    <text evidence="3">The sequence shown here is derived from an EMBL/GenBank/DDBJ whole genome shotgun (WGS) entry which is preliminary data.</text>
</comment>
<feature type="compositionally biased region" description="Polar residues" evidence="1">
    <location>
        <begin position="37"/>
        <end position="76"/>
    </location>
</feature>
<feature type="region of interest" description="Disordered" evidence="1">
    <location>
        <begin position="34"/>
        <end position="76"/>
    </location>
</feature>
<feature type="signal peptide" evidence="2">
    <location>
        <begin position="1"/>
        <end position="16"/>
    </location>
</feature>
<proteinExistence type="predicted"/>
<gene>
    <name evidence="3" type="ORF">L596_023057</name>
</gene>
<dbReference type="Proteomes" id="UP000298663">
    <property type="component" value="Unassembled WGS sequence"/>
</dbReference>
<reference evidence="3 4" key="2">
    <citation type="journal article" date="2019" name="G3 (Bethesda)">
        <title>Hybrid Assembly of the Genome of the Entomopathogenic Nematode Steinernema carpocapsae Identifies the X-Chromosome.</title>
        <authorList>
            <person name="Serra L."/>
            <person name="Macchietto M."/>
            <person name="Macias-Munoz A."/>
            <person name="McGill C.J."/>
            <person name="Rodriguez I.M."/>
            <person name="Rodriguez B."/>
            <person name="Murad R."/>
            <person name="Mortazavi A."/>
        </authorList>
    </citation>
    <scope>NUCLEOTIDE SEQUENCE [LARGE SCALE GENOMIC DNA]</scope>
    <source>
        <strain evidence="3 4">ALL</strain>
    </source>
</reference>
<evidence type="ECO:0000256" key="1">
    <source>
        <dbReference type="SAM" id="MobiDB-lite"/>
    </source>
</evidence>